<dbReference type="PANTHER" id="PTHR47299:SF1">
    <property type="entry name" value="PROTEIN FAM166A"/>
    <property type="match status" value="1"/>
</dbReference>
<dbReference type="GO" id="GO:0015630">
    <property type="term" value="C:microtubule cytoskeleton"/>
    <property type="evidence" value="ECO:0007669"/>
    <property type="project" value="UniProtKB-ARBA"/>
</dbReference>
<evidence type="ECO:0000313" key="7">
    <source>
        <dbReference type="EMBL" id="NXN18476.1"/>
    </source>
</evidence>
<dbReference type="GO" id="GO:0005634">
    <property type="term" value="C:nucleus"/>
    <property type="evidence" value="ECO:0007669"/>
    <property type="project" value="TreeGrafter"/>
</dbReference>
<reference evidence="7 8" key="1">
    <citation type="submission" date="2019-09" db="EMBL/GenBank/DDBJ databases">
        <title>Bird 10,000 Genomes (B10K) Project - Family phase.</title>
        <authorList>
            <person name="Zhang G."/>
        </authorList>
    </citation>
    <scope>NUCLEOTIDE SEQUENCE [LARGE SCALE GENOMIC DNA]</scope>
    <source>
        <strain evidence="7">B10K-DU-001-78</strain>
        <tissue evidence="7">Muscle</tissue>
    </source>
</reference>
<gene>
    <name evidence="7" type="primary">Fam166a</name>
    <name evidence="7" type="ORF">INDMAC_R13746</name>
</gene>
<dbReference type="EMBL" id="VXBD01013949">
    <property type="protein sequence ID" value="NXN18476.1"/>
    <property type="molecule type" value="Genomic_DNA"/>
</dbReference>
<feature type="non-terminal residue" evidence="7">
    <location>
        <position position="1"/>
    </location>
</feature>
<feature type="domain" description="Ciliary microtubule inner protein 2A-C-like" evidence="6">
    <location>
        <begin position="2"/>
        <end position="34"/>
    </location>
</feature>
<feature type="non-terminal residue" evidence="7">
    <location>
        <position position="55"/>
    </location>
</feature>
<sequence>SYEGFVPQYKYQCGDTYGRTTHRLLTDPALRRSPRPLLAPLRKEKFVEDFSGTQH</sequence>
<name>A0A7L1GZ01_9PICI</name>
<evidence type="ECO:0000256" key="5">
    <source>
        <dbReference type="ARBA" id="ARBA00035661"/>
    </source>
</evidence>
<evidence type="ECO:0000259" key="6">
    <source>
        <dbReference type="Pfam" id="PF10629"/>
    </source>
</evidence>
<comment type="similarity">
    <text evidence="5">Belongs to the CIMIP2 family.</text>
</comment>
<proteinExistence type="inferred from homology"/>
<comment type="caution">
    <text evidence="7">The sequence shown here is derived from an EMBL/GenBank/DDBJ whole genome shotgun (WGS) entry which is preliminary data.</text>
</comment>
<keyword evidence="8" id="KW-1185">Reference proteome</keyword>
<evidence type="ECO:0000256" key="1">
    <source>
        <dbReference type="ARBA" id="ARBA00004430"/>
    </source>
</evidence>
<evidence type="ECO:0000256" key="2">
    <source>
        <dbReference type="ARBA" id="ARBA00022490"/>
    </source>
</evidence>
<dbReference type="Pfam" id="PF10629">
    <property type="entry name" value="CMI2B-like"/>
    <property type="match status" value="1"/>
</dbReference>
<keyword evidence="3" id="KW-0206">Cytoskeleton</keyword>
<comment type="subcellular location">
    <subcellularLocation>
        <location evidence="1">Cytoplasm</location>
        <location evidence="1">Cytoskeleton</location>
        <location evidence="1">Cilium axoneme</location>
    </subcellularLocation>
</comment>
<protein>
    <submittedName>
        <fullName evidence="7">F166A protein</fullName>
    </submittedName>
</protein>
<evidence type="ECO:0000256" key="4">
    <source>
        <dbReference type="ARBA" id="ARBA00023273"/>
    </source>
</evidence>
<dbReference type="InterPro" id="IPR018902">
    <property type="entry name" value="CMI2A-C-like_dom"/>
</dbReference>
<keyword evidence="2" id="KW-0963">Cytoplasm</keyword>
<evidence type="ECO:0000256" key="3">
    <source>
        <dbReference type="ARBA" id="ARBA00023212"/>
    </source>
</evidence>
<dbReference type="AlphaFoldDB" id="A0A7L1GZ01"/>
<organism evidence="7 8">
    <name type="scientific">Indicator maculatus</name>
    <name type="common">spotted honeyguide</name>
    <dbReference type="NCBI Taxonomy" id="545262"/>
    <lineage>
        <taxon>Eukaryota</taxon>
        <taxon>Metazoa</taxon>
        <taxon>Chordata</taxon>
        <taxon>Craniata</taxon>
        <taxon>Vertebrata</taxon>
        <taxon>Euteleostomi</taxon>
        <taxon>Archelosauria</taxon>
        <taxon>Archosauria</taxon>
        <taxon>Dinosauria</taxon>
        <taxon>Saurischia</taxon>
        <taxon>Theropoda</taxon>
        <taxon>Coelurosauria</taxon>
        <taxon>Aves</taxon>
        <taxon>Neognathae</taxon>
        <taxon>Neoaves</taxon>
        <taxon>Telluraves</taxon>
        <taxon>Coraciimorphae</taxon>
        <taxon>Piciformes</taxon>
        <taxon>Indicatoridae</taxon>
        <taxon>Indicator</taxon>
    </lineage>
</organism>
<keyword evidence="4" id="KW-0966">Cell projection</keyword>
<dbReference type="InterPro" id="IPR052683">
    <property type="entry name" value="CIMIP2A"/>
</dbReference>
<dbReference type="GO" id="GO:0005930">
    <property type="term" value="C:axoneme"/>
    <property type="evidence" value="ECO:0007669"/>
    <property type="project" value="UniProtKB-SubCell"/>
</dbReference>
<dbReference type="Proteomes" id="UP000557230">
    <property type="component" value="Unassembled WGS sequence"/>
</dbReference>
<accession>A0A7L1GZ01</accession>
<evidence type="ECO:0000313" key="8">
    <source>
        <dbReference type="Proteomes" id="UP000557230"/>
    </source>
</evidence>
<dbReference type="PANTHER" id="PTHR47299">
    <property type="entry name" value="PROTEIN FAM166A"/>
    <property type="match status" value="1"/>
</dbReference>